<organism evidence="9 10">
    <name type="scientific">Brachyspira pilosicoli P43/6/78</name>
    <dbReference type="NCBI Taxonomy" id="1042417"/>
    <lineage>
        <taxon>Bacteria</taxon>
        <taxon>Pseudomonadati</taxon>
        <taxon>Spirochaetota</taxon>
        <taxon>Spirochaetia</taxon>
        <taxon>Brachyspirales</taxon>
        <taxon>Brachyspiraceae</taxon>
        <taxon>Brachyspira</taxon>
    </lineage>
</organism>
<comment type="cofactor">
    <cofactor evidence="8">
        <name>a divalent metal cation</name>
        <dbReference type="ChEBI" id="CHEBI:60240"/>
    </cofactor>
    <text evidence="8">Binds 2 divalent metal cations per subunit.</text>
</comment>
<evidence type="ECO:0000256" key="1">
    <source>
        <dbReference type="ARBA" id="ARBA00006272"/>
    </source>
</evidence>
<keyword evidence="5" id="KW-0378">Hydrolase</keyword>
<dbReference type="GO" id="GO:0006508">
    <property type="term" value="P:proteolysis"/>
    <property type="evidence" value="ECO:0007669"/>
    <property type="project" value="UniProtKB-KW"/>
</dbReference>
<evidence type="ECO:0000256" key="2">
    <source>
        <dbReference type="ARBA" id="ARBA00022438"/>
    </source>
</evidence>
<dbReference type="Proteomes" id="UP000010793">
    <property type="component" value="Chromosome"/>
</dbReference>
<accession>A0A3B6VKG3</accession>
<feature type="binding site" evidence="8">
    <location>
        <position position="180"/>
    </location>
    <ligand>
        <name>Zn(2+)</name>
        <dbReference type="ChEBI" id="CHEBI:29105"/>
        <label>2</label>
    </ligand>
</feature>
<dbReference type="PIRSF" id="PIRSF001123">
    <property type="entry name" value="PepA_GA"/>
    <property type="match status" value="1"/>
</dbReference>
<evidence type="ECO:0000256" key="5">
    <source>
        <dbReference type="ARBA" id="ARBA00022801"/>
    </source>
</evidence>
<reference evidence="9 10" key="1">
    <citation type="journal article" date="2013" name="Genome Announc.">
        <title>Complete Genome Sequence of the Porcine Strain Brachyspira pilosicoli P43/6/78(T.).</title>
        <authorList>
            <person name="Lin C."/>
            <person name="den Bakker H.C."/>
            <person name="Suzuki H."/>
            <person name="Lefebure T."/>
            <person name="Ponnala L."/>
            <person name="Sun Q."/>
            <person name="Stanhope M.J."/>
            <person name="Wiedmann M."/>
            <person name="Duhamel G.E."/>
        </authorList>
    </citation>
    <scope>NUCLEOTIDE SEQUENCE [LARGE SCALE GENOMIC DNA]</scope>
    <source>
        <strain evidence="9 10">P43/6/78</strain>
    </source>
</reference>
<evidence type="ECO:0000256" key="4">
    <source>
        <dbReference type="ARBA" id="ARBA00022723"/>
    </source>
</evidence>
<sequence length="355" mass="39124">MNNTLTLLKDLTNAFGPSGFEDDVINIIKEKANFIDSERDSINNLYLGLEKIDKNKPIVALDCHIDEIGFMVEHINENGTLSFIPLGGWHIPNIVSNSVVIKSSNGEYVKGVIGSKPPHFMTDEDRKKLPTLKDMYIDVGTRSKKETEDIFGICIGDPVVPDVDFRYDERTKSFCAKAIDNRVGAVCVIETLKALKDEKLNVNLVGMMTSQEEVGARGASVAANKVKPDLVIVFEGSPADDTFYYGDRAHGAIGRGSQLRVIDGGMITNPRLNKYTINIAKENNIAHQVIVREKGSTNGAIYHKTNLGSPSVVLGVATRYAHSHYCYASYDDVVASIEIAKALIKTLDRNKIKEF</sequence>
<feature type="binding site" evidence="8">
    <location>
        <position position="180"/>
    </location>
    <ligand>
        <name>Zn(2+)</name>
        <dbReference type="ChEBI" id="CHEBI:29105"/>
        <label>1</label>
    </ligand>
</feature>
<dbReference type="SUPFAM" id="SSF101821">
    <property type="entry name" value="Aminopeptidase/glucanase lid domain"/>
    <property type="match status" value="1"/>
</dbReference>
<feature type="active site" description="Proton acceptor" evidence="7">
    <location>
        <position position="212"/>
    </location>
</feature>
<evidence type="ECO:0000256" key="6">
    <source>
        <dbReference type="PIRNR" id="PIRNR001123"/>
    </source>
</evidence>
<feature type="binding site" evidence="8">
    <location>
        <position position="64"/>
    </location>
    <ligand>
        <name>Zn(2+)</name>
        <dbReference type="ChEBI" id="CHEBI:29105"/>
        <label>1</label>
    </ligand>
</feature>
<dbReference type="RefSeq" id="WP_015273943.1">
    <property type="nucleotide sequence ID" value="NC_019908.1"/>
</dbReference>
<evidence type="ECO:0000313" key="10">
    <source>
        <dbReference type="Proteomes" id="UP000010793"/>
    </source>
</evidence>
<dbReference type="GO" id="GO:0046872">
    <property type="term" value="F:metal ion binding"/>
    <property type="evidence" value="ECO:0007669"/>
    <property type="project" value="UniProtKB-UniRule"/>
</dbReference>
<feature type="binding site" evidence="8">
    <location>
        <position position="235"/>
    </location>
    <ligand>
        <name>Zn(2+)</name>
        <dbReference type="ChEBI" id="CHEBI:29105"/>
        <label>1</label>
    </ligand>
</feature>
<keyword evidence="10" id="KW-1185">Reference proteome</keyword>
<dbReference type="Gene3D" id="2.40.30.40">
    <property type="entry name" value="Peptidase M42, domain 2"/>
    <property type="match status" value="1"/>
</dbReference>
<dbReference type="Pfam" id="PF05343">
    <property type="entry name" value="Peptidase_M42"/>
    <property type="match status" value="1"/>
</dbReference>
<dbReference type="AlphaFoldDB" id="A0A3B6VKG3"/>
<evidence type="ECO:0000313" key="9">
    <source>
        <dbReference type="EMBL" id="AGA65644.1"/>
    </source>
</evidence>
<dbReference type="PANTHER" id="PTHR32481:SF0">
    <property type="entry name" value="AMINOPEPTIDASE YPDE-RELATED"/>
    <property type="match status" value="1"/>
</dbReference>
<evidence type="ECO:0000256" key="8">
    <source>
        <dbReference type="PIRSR" id="PIRSR001123-2"/>
    </source>
</evidence>
<gene>
    <name evidence="9" type="ORF">BPP43_01510</name>
</gene>
<dbReference type="GO" id="GO:0004177">
    <property type="term" value="F:aminopeptidase activity"/>
    <property type="evidence" value="ECO:0007669"/>
    <property type="project" value="UniProtKB-UniRule"/>
</dbReference>
<dbReference type="SUPFAM" id="SSF53187">
    <property type="entry name" value="Zn-dependent exopeptidases"/>
    <property type="match status" value="1"/>
</dbReference>
<feature type="binding site" evidence="8">
    <location>
        <position position="322"/>
    </location>
    <ligand>
        <name>Zn(2+)</name>
        <dbReference type="ChEBI" id="CHEBI:29105"/>
        <label>2</label>
    </ligand>
</feature>
<name>A0A3B6VKG3_BRAPL</name>
<dbReference type="Gene3D" id="3.40.630.10">
    <property type="entry name" value="Zn peptidases"/>
    <property type="match status" value="1"/>
</dbReference>
<keyword evidence="4 8" id="KW-0479">Metal-binding</keyword>
<dbReference type="EMBL" id="CP002873">
    <property type="protein sequence ID" value="AGA65644.1"/>
    <property type="molecule type" value="Genomic_DNA"/>
</dbReference>
<keyword evidence="2" id="KW-0031">Aminopeptidase</keyword>
<comment type="similarity">
    <text evidence="1 6">Belongs to the peptidase M42 family.</text>
</comment>
<feature type="binding site" evidence="8">
    <location>
        <position position="213"/>
    </location>
    <ligand>
        <name>Zn(2+)</name>
        <dbReference type="ChEBI" id="CHEBI:29105"/>
        <label>2</label>
    </ligand>
</feature>
<dbReference type="KEGG" id="bpip:BPP43_01510"/>
<protein>
    <submittedName>
        <fullName evidence="9">Cellulase M-like protein</fullName>
    </submittedName>
</protein>
<evidence type="ECO:0000256" key="3">
    <source>
        <dbReference type="ARBA" id="ARBA00022670"/>
    </source>
</evidence>
<evidence type="ECO:0000256" key="7">
    <source>
        <dbReference type="PIRSR" id="PIRSR001123-1"/>
    </source>
</evidence>
<dbReference type="InterPro" id="IPR051464">
    <property type="entry name" value="Peptidase_M42_aminopept"/>
</dbReference>
<keyword evidence="3" id="KW-0645">Protease</keyword>
<dbReference type="PANTHER" id="PTHR32481">
    <property type="entry name" value="AMINOPEPTIDASE"/>
    <property type="match status" value="1"/>
</dbReference>
<dbReference type="InterPro" id="IPR008007">
    <property type="entry name" value="Peptidase_M42"/>
</dbReference>
<dbReference type="InterPro" id="IPR023367">
    <property type="entry name" value="Peptidase_M42_dom2"/>
</dbReference>
<proteinExistence type="inferred from homology"/>